<evidence type="ECO:0000313" key="2">
    <source>
        <dbReference type="EMBL" id="MDQ0584929.1"/>
    </source>
</evidence>
<evidence type="ECO:0000256" key="1">
    <source>
        <dbReference type="SAM" id="MobiDB-lite"/>
    </source>
</evidence>
<dbReference type="EMBL" id="JAUSWV010000002">
    <property type="protein sequence ID" value="MDQ0584929.1"/>
    <property type="molecule type" value="Genomic_DNA"/>
</dbReference>
<feature type="region of interest" description="Disordered" evidence="1">
    <location>
        <begin position="1"/>
        <end position="24"/>
    </location>
</feature>
<reference evidence="2 3" key="1">
    <citation type="submission" date="2023-07" db="EMBL/GenBank/DDBJ databases">
        <title>Comparative genomics of wheat-associated soil bacteria to identify genetic determinants of phenazine resistance.</title>
        <authorList>
            <person name="Mouncey N."/>
        </authorList>
    </citation>
    <scope>NUCLEOTIDE SEQUENCE [LARGE SCALE GENOMIC DNA]</scope>
    <source>
        <strain evidence="2 3">B2I6</strain>
    </source>
</reference>
<dbReference type="Proteomes" id="UP001230654">
    <property type="component" value="Unassembled WGS sequence"/>
</dbReference>
<accession>A0ABU0P0P8</accession>
<protein>
    <submittedName>
        <fullName evidence="2">Uncharacterized protein</fullName>
    </submittedName>
</protein>
<feature type="compositionally biased region" description="Basic and acidic residues" evidence="1">
    <location>
        <begin position="1"/>
        <end position="10"/>
    </location>
</feature>
<gene>
    <name evidence="2" type="ORF">QF030_007107</name>
</gene>
<proteinExistence type="predicted"/>
<keyword evidence="3" id="KW-1185">Reference proteome</keyword>
<organism evidence="2 3">
    <name type="scientific">Streptomyces rishiriensis</name>
    <dbReference type="NCBI Taxonomy" id="68264"/>
    <lineage>
        <taxon>Bacteria</taxon>
        <taxon>Bacillati</taxon>
        <taxon>Actinomycetota</taxon>
        <taxon>Actinomycetes</taxon>
        <taxon>Kitasatosporales</taxon>
        <taxon>Streptomycetaceae</taxon>
        <taxon>Streptomyces</taxon>
    </lineage>
</organism>
<name>A0ABU0P0P8_STRRH</name>
<evidence type="ECO:0000313" key="3">
    <source>
        <dbReference type="Proteomes" id="UP001230654"/>
    </source>
</evidence>
<dbReference type="RefSeq" id="WP_307166668.1">
    <property type="nucleotide sequence ID" value="NZ_JAUSWV010000002.1"/>
</dbReference>
<comment type="caution">
    <text evidence="2">The sequence shown here is derived from an EMBL/GenBank/DDBJ whole genome shotgun (WGS) entry which is preliminary data.</text>
</comment>
<sequence length="157" mass="16655">MTDSRERARSVLEAAGIPPGRPAHVGPLGGGAYHTVAELRPTDGGHHTGGAPRIGSLIDGERMFRGGPRADFVSPALLGDIEKEEPFPEGCRGAGGHAVFAPSARLRLAPYRACLSLIMLVETVPRAYGAERDRRLREAVDPELLAAPEEIESVDVS</sequence>